<dbReference type="EMBL" id="UINC01107410">
    <property type="protein sequence ID" value="SVC72764.1"/>
    <property type="molecule type" value="Genomic_DNA"/>
</dbReference>
<name>A0A382PH96_9ZZZZ</name>
<keyword evidence="1" id="KW-0560">Oxidoreductase</keyword>
<protein>
    <recommendedName>
        <fullName evidence="2">FAD dependent oxidoreductase domain-containing protein</fullName>
    </recommendedName>
</protein>
<dbReference type="AlphaFoldDB" id="A0A382PH96"/>
<feature type="non-terminal residue" evidence="3">
    <location>
        <position position="293"/>
    </location>
</feature>
<dbReference type="Pfam" id="PF01266">
    <property type="entry name" value="DAO"/>
    <property type="match status" value="1"/>
</dbReference>
<dbReference type="InterPro" id="IPR006076">
    <property type="entry name" value="FAD-dep_OxRdtase"/>
</dbReference>
<dbReference type="PANTHER" id="PTHR13847:SF287">
    <property type="entry name" value="FAD-DEPENDENT OXIDOREDUCTASE DOMAIN-CONTAINING PROTEIN 1"/>
    <property type="match status" value="1"/>
</dbReference>
<feature type="domain" description="FAD dependent oxidoreductase" evidence="2">
    <location>
        <begin position="5"/>
        <end position="288"/>
    </location>
</feature>
<evidence type="ECO:0000256" key="1">
    <source>
        <dbReference type="ARBA" id="ARBA00023002"/>
    </source>
</evidence>
<accession>A0A382PH96</accession>
<proteinExistence type="predicted"/>
<dbReference type="PANTHER" id="PTHR13847">
    <property type="entry name" value="SARCOSINE DEHYDROGENASE-RELATED"/>
    <property type="match status" value="1"/>
</dbReference>
<evidence type="ECO:0000259" key="2">
    <source>
        <dbReference type="Pfam" id="PF01266"/>
    </source>
</evidence>
<dbReference type="GO" id="GO:0016491">
    <property type="term" value="F:oxidoreductase activity"/>
    <property type="evidence" value="ECO:0007669"/>
    <property type="project" value="UniProtKB-KW"/>
</dbReference>
<dbReference type="Gene3D" id="3.50.50.60">
    <property type="entry name" value="FAD/NAD(P)-binding domain"/>
    <property type="match status" value="1"/>
</dbReference>
<gene>
    <name evidence="3" type="ORF">METZ01_LOCUS325618</name>
</gene>
<dbReference type="GO" id="GO:0005737">
    <property type="term" value="C:cytoplasm"/>
    <property type="evidence" value="ECO:0007669"/>
    <property type="project" value="TreeGrafter"/>
</dbReference>
<dbReference type="SUPFAM" id="SSF51905">
    <property type="entry name" value="FAD/NAD(P)-binding domain"/>
    <property type="match status" value="1"/>
</dbReference>
<organism evidence="3">
    <name type="scientific">marine metagenome</name>
    <dbReference type="NCBI Taxonomy" id="408172"/>
    <lineage>
        <taxon>unclassified sequences</taxon>
        <taxon>metagenomes</taxon>
        <taxon>ecological metagenomes</taxon>
    </lineage>
</organism>
<evidence type="ECO:0000313" key="3">
    <source>
        <dbReference type="EMBL" id="SVC72764.1"/>
    </source>
</evidence>
<reference evidence="3" key="1">
    <citation type="submission" date="2018-05" db="EMBL/GenBank/DDBJ databases">
        <authorList>
            <person name="Lanie J.A."/>
            <person name="Ng W.-L."/>
            <person name="Kazmierczak K.M."/>
            <person name="Andrzejewski T.M."/>
            <person name="Davidsen T.M."/>
            <person name="Wayne K.J."/>
            <person name="Tettelin H."/>
            <person name="Glass J.I."/>
            <person name="Rusch D."/>
            <person name="Podicherti R."/>
            <person name="Tsui H.-C.T."/>
            <person name="Winkler M.E."/>
        </authorList>
    </citation>
    <scope>NUCLEOTIDE SEQUENCE</scope>
</reference>
<sequence>MGNVRIAVVGGGIAGATAAYHLSEVHPDAEVLLLEAERVLAHHTTGRSAAIFVENLATPPNRIMLRAGRDFLWDPPEGLADHPILTHRTVMHVATEAQVGALEETYAAGQAVTTPSEWLTPEEAAVHFPPIRSELLAAAVLEPECADIDVGGLHQAYIRGMRRNGGTIATSRRVDAARPDGDGWRLDTTDGEVGADVLVNAAGSWGDLVAASAGVEPVGLQPNRRTAFMVNGPGVDATGWAFTIDAESRWYTKDDGPQMLCSLVEETPFEPCDVKPDEADVALAIERINEATT</sequence>
<dbReference type="Gene3D" id="3.30.9.10">
    <property type="entry name" value="D-Amino Acid Oxidase, subunit A, domain 2"/>
    <property type="match status" value="1"/>
</dbReference>
<dbReference type="InterPro" id="IPR036188">
    <property type="entry name" value="FAD/NAD-bd_sf"/>
</dbReference>